<organism evidence="6 7">
    <name type="scientific">Trichlorobacter ammonificans</name>
    <dbReference type="NCBI Taxonomy" id="2916410"/>
    <lineage>
        <taxon>Bacteria</taxon>
        <taxon>Pseudomonadati</taxon>
        <taxon>Thermodesulfobacteriota</taxon>
        <taxon>Desulfuromonadia</taxon>
        <taxon>Geobacterales</taxon>
        <taxon>Geobacteraceae</taxon>
        <taxon>Trichlorobacter</taxon>
    </lineage>
</organism>
<evidence type="ECO:0000313" key="7">
    <source>
        <dbReference type="Proteomes" id="UP001295463"/>
    </source>
</evidence>
<keyword evidence="7" id="KW-1185">Reference proteome</keyword>
<evidence type="ECO:0000256" key="2">
    <source>
        <dbReference type="ARBA" id="ARBA00022676"/>
    </source>
</evidence>
<evidence type="ECO:0000256" key="3">
    <source>
        <dbReference type="ARBA" id="ARBA00022679"/>
    </source>
</evidence>
<evidence type="ECO:0000256" key="1">
    <source>
        <dbReference type="ARBA" id="ARBA00009481"/>
    </source>
</evidence>
<comment type="similarity">
    <text evidence="1">Belongs to the glycosyltransferase group 1 family. Glycosyltransferase 4 subfamily.</text>
</comment>
<dbReference type="Pfam" id="PF00534">
    <property type="entry name" value="Glycos_transf_1"/>
    <property type="match status" value="1"/>
</dbReference>
<dbReference type="InterPro" id="IPR001296">
    <property type="entry name" value="Glyco_trans_1"/>
</dbReference>
<protein>
    <submittedName>
        <fullName evidence="6">Glycosyltransferase involved in cell wall bisynthesis</fullName>
    </submittedName>
</protein>
<dbReference type="RefSeq" id="WP_305731409.1">
    <property type="nucleotide sequence ID" value="NZ_OW150024.1"/>
</dbReference>
<gene>
    <name evidence="6" type="ORF">GEAMG1_0662</name>
</gene>
<dbReference type="Pfam" id="PF13439">
    <property type="entry name" value="Glyco_transf_4"/>
    <property type="match status" value="1"/>
</dbReference>
<evidence type="ECO:0000259" key="5">
    <source>
        <dbReference type="Pfam" id="PF13439"/>
    </source>
</evidence>
<dbReference type="Gene3D" id="3.40.50.2000">
    <property type="entry name" value="Glycogen Phosphorylase B"/>
    <property type="match status" value="2"/>
</dbReference>
<evidence type="ECO:0000313" key="6">
    <source>
        <dbReference type="EMBL" id="CAH2030474.1"/>
    </source>
</evidence>
<dbReference type="EMBL" id="OW150024">
    <property type="protein sequence ID" value="CAH2030474.1"/>
    <property type="molecule type" value="Genomic_DNA"/>
</dbReference>
<dbReference type="InterPro" id="IPR028098">
    <property type="entry name" value="Glyco_trans_4-like_N"/>
</dbReference>
<name>A0ABN8HCN9_9BACT</name>
<dbReference type="PANTHER" id="PTHR12526:SF640">
    <property type="entry name" value="COLANIC ACID BIOSYNTHESIS GLYCOSYLTRANSFERASE WCAL-RELATED"/>
    <property type="match status" value="1"/>
</dbReference>
<feature type="domain" description="Glycosyl transferase family 1" evidence="4">
    <location>
        <begin position="178"/>
        <end position="338"/>
    </location>
</feature>
<dbReference type="CDD" id="cd03801">
    <property type="entry name" value="GT4_PimA-like"/>
    <property type="match status" value="1"/>
</dbReference>
<feature type="domain" description="Glycosyltransferase subfamily 4-like N-terminal" evidence="5">
    <location>
        <begin position="21"/>
        <end position="164"/>
    </location>
</feature>
<dbReference type="SUPFAM" id="SSF53756">
    <property type="entry name" value="UDP-Glycosyltransferase/glycogen phosphorylase"/>
    <property type="match status" value="1"/>
</dbReference>
<evidence type="ECO:0000259" key="4">
    <source>
        <dbReference type="Pfam" id="PF00534"/>
    </source>
</evidence>
<reference evidence="6 7" key="1">
    <citation type="submission" date="2022-03" db="EMBL/GenBank/DDBJ databases">
        <authorList>
            <person name="Koch H."/>
        </authorList>
    </citation>
    <scope>NUCLEOTIDE SEQUENCE [LARGE SCALE GENOMIC DNA]</scope>
    <source>
        <strain evidence="6 7">G1</strain>
    </source>
</reference>
<proteinExistence type="inferred from homology"/>
<dbReference type="Proteomes" id="UP001295463">
    <property type="component" value="Chromosome"/>
</dbReference>
<dbReference type="PANTHER" id="PTHR12526">
    <property type="entry name" value="GLYCOSYLTRANSFERASE"/>
    <property type="match status" value="1"/>
</dbReference>
<accession>A0ABN8HCN9</accession>
<sequence length="364" mass="39378">MTAAPQRRLTILQVITQRRFSGAERICLTLCADMQRRGHRVLLLCKPAGGMPEEARKLGIEVQTPPIAGKLNLAAPLFIARAAREFGADLIHTHLSSASLWGSLAGRLAGIPVLTHVHALNTWHYYRFGNRAITCSQGVRQHLLKQGADPQRVTVVYNGIDASRLNDVISGPDARRMLGLLPDQPVVGCVAHLSEKKGQKYLLQAVALLKERFPRLVCLLAGEGEQFDELRRMTGELGIADQVCLLGFREDVISVMNAMDVVVLPSIAKEGLGLALVEAALLEKPTIGSNAPGIDEVIEDGVTGLLTPPGNAALLAETLALLLDDAGLRHRMGHAGRSRALGLFSMQTMCDRVETAYGDLIHHT</sequence>
<keyword evidence="3" id="KW-0808">Transferase</keyword>
<keyword evidence="2" id="KW-0328">Glycosyltransferase</keyword>